<keyword evidence="1" id="KW-0732">Signal</keyword>
<evidence type="ECO:0000313" key="3">
    <source>
        <dbReference type="RefSeq" id="XP_013411356.1"/>
    </source>
</evidence>
<dbReference type="OrthoDB" id="6416391at2759"/>
<dbReference type="KEGG" id="lak:106174360"/>
<keyword evidence="2" id="KW-1185">Reference proteome</keyword>
<gene>
    <name evidence="3" type="primary">LOC106174360</name>
</gene>
<feature type="signal peptide" evidence="1">
    <location>
        <begin position="1"/>
        <end position="19"/>
    </location>
</feature>
<dbReference type="GeneID" id="106174360"/>
<dbReference type="Gene3D" id="2.10.80.10">
    <property type="entry name" value="Lipase, subunit A"/>
    <property type="match status" value="1"/>
</dbReference>
<dbReference type="InParanoid" id="A0A1S3JMJ7"/>
<organism evidence="2 3">
    <name type="scientific">Lingula anatina</name>
    <name type="common">Brachiopod</name>
    <name type="synonym">Lingula unguis</name>
    <dbReference type="NCBI Taxonomy" id="7574"/>
    <lineage>
        <taxon>Eukaryota</taxon>
        <taxon>Metazoa</taxon>
        <taxon>Spiralia</taxon>
        <taxon>Lophotrochozoa</taxon>
        <taxon>Brachiopoda</taxon>
        <taxon>Linguliformea</taxon>
        <taxon>Lingulata</taxon>
        <taxon>Lingulida</taxon>
        <taxon>Linguloidea</taxon>
        <taxon>Lingulidae</taxon>
        <taxon>Lingula</taxon>
    </lineage>
</organism>
<reference evidence="3" key="1">
    <citation type="submission" date="2025-08" db="UniProtKB">
        <authorList>
            <consortium name="RefSeq"/>
        </authorList>
    </citation>
    <scope>IDENTIFICATION</scope>
    <source>
        <tissue evidence="3">Gonads</tissue>
    </source>
</reference>
<feature type="chain" id="PRO_5010262731" evidence="1">
    <location>
        <begin position="20"/>
        <end position="109"/>
    </location>
</feature>
<protein>
    <submittedName>
        <fullName evidence="3">Uncharacterized protein LOC106174360</fullName>
    </submittedName>
</protein>
<dbReference type="AlphaFoldDB" id="A0A1S3JMJ7"/>
<evidence type="ECO:0000313" key="2">
    <source>
        <dbReference type="Proteomes" id="UP000085678"/>
    </source>
</evidence>
<name>A0A1S3JMJ7_LINAN</name>
<accession>A0A1S3JMJ7</accession>
<evidence type="ECO:0000256" key="1">
    <source>
        <dbReference type="SAM" id="SignalP"/>
    </source>
</evidence>
<sequence length="109" mass="11921">MSWLTAFVLVTYLLLCIHGLDTAPKICSKNAQCLPHGMCCETGGPLPIGKRSLYEAKCVPFKEEGEGCIRDNTEAEPTEIELLCPCADGLECVPNMEIPPIYGNCYPIK</sequence>
<dbReference type="Proteomes" id="UP000085678">
    <property type="component" value="Unplaced"/>
</dbReference>
<dbReference type="RefSeq" id="XP_013411356.1">
    <property type="nucleotide sequence ID" value="XM_013555902.2"/>
</dbReference>
<proteinExistence type="predicted"/>